<dbReference type="KEGG" id="eiv:EIN_197910"/>
<dbReference type="OrthoDB" id="26679at2759"/>
<proteinExistence type="predicted"/>
<evidence type="ECO:0000313" key="2">
    <source>
        <dbReference type="EMBL" id="ELP83848.1"/>
    </source>
</evidence>
<dbReference type="RefSeq" id="XP_004183194.1">
    <property type="nucleotide sequence ID" value="XM_004183146.1"/>
</dbReference>
<gene>
    <name evidence="2" type="ORF">EIN_197910</name>
</gene>
<dbReference type="AlphaFoldDB" id="A0A0A1TWZ1"/>
<keyword evidence="3" id="KW-1185">Reference proteome</keyword>
<dbReference type="EMBL" id="KB207226">
    <property type="protein sequence ID" value="ELP83848.1"/>
    <property type="molecule type" value="Genomic_DNA"/>
</dbReference>
<organism evidence="2 3">
    <name type="scientific">Entamoeba invadens IP1</name>
    <dbReference type="NCBI Taxonomy" id="370355"/>
    <lineage>
        <taxon>Eukaryota</taxon>
        <taxon>Amoebozoa</taxon>
        <taxon>Evosea</taxon>
        <taxon>Archamoebae</taxon>
        <taxon>Mastigamoebida</taxon>
        <taxon>Entamoebidae</taxon>
        <taxon>Entamoeba</taxon>
    </lineage>
</organism>
<protein>
    <recommendedName>
        <fullName evidence="4">TLDc domain-containing protein</fullName>
    </recommendedName>
</protein>
<keyword evidence="1" id="KW-0175">Coiled coil</keyword>
<evidence type="ECO:0000256" key="1">
    <source>
        <dbReference type="SAM" id="Coils"/>
    </source>
</evidence>
<dbReference type="VEuPathDB" id="AmoebaDB:EIN_197910"/>
<evidence type="ECO:0008006" key="4">
    <source>
        <dbReference type="Google" id="ProtNLM"/>
    </source>
</evidence>
<feature type="coiled-coil region" evidence="1">
    <location>
        <begin position="2"/>
        <end position="29"/>
    </location>
</feature>
<accession>A0A0A1TWZ1</accession>
<name>A0A0A1TWZ1_ENTIV</name>
<evidence type="ECO:0000313" key="3">
    <source>
        <dbReference type="Proteomes" id="UP000014680"/>
    </source>
</evidence>
<dbReference type="Proteomes" id="UP000014680">
    <property type="component" value="Unassembled WGS sequence"/>
</dbReference>
<sequence length="226" mass="25969">MKLNFNEDLQQIEQTIAEVKESSQVYKNSLMEWIKEESKDIHMAWSLKRTPGISQYLKQLTAWTNKMTPSILFDSTVDAPTSLFEKIRDKGNIMTVVETDGGNVFGSYHSVLPTKPSEWVVKDPNHFVFTLKNPFNGGVNASQKFTPIRPDCYPLWIYKSGNALFCVQYFCHVSNNKQCYINSKEWSGKAFEEIYNDVSGKGGKLFTKTVYPARFGLKRFVCLSWK</sequence>
<dbReference type="GeneID" id="14882837"/>
<reference evidence="2 3" key="1">
    <citation type="submission" date="2012-10" db="EMBL/GenBank/DDBJ databases">
        <authorList>
            <person name="Zafar N."/>
            <person name="Inman J."/>
            <person name="Hall N."/>
            <person name="Lorenzi H."/>
            <person name="Caler E."/>
        </authorList>
    </citation>
    <scope>NUCLEOTIDE SEQUENCE [LARGE SCALE GENOMIC DNA]</scope>
    <source>
        <strain evidence="2 3">IP1</strain>
    </source>
</reference>
<dbReference type="OMA" id="NSLMEWI"/>